<feature type="transmembrane region" description="Helical" evidence="7">
    <location>
        <begin position="114"/>
        <end position="133"/>
    </location>
</feature>
<evidence type="ECO:0000313" key="8">
    <source>
        <dbReference type="EMBL" id="MED1201643.1"/>
    </source>
</evidence>
<evidence type="ECO:0000256" key="5">
    <source>
        <dbReference type="ARBA" id="ARBA00022989"/>
    </source>
</evidence>
<comment type="caution">
    <text evidence="8">The sequence shown here is derived from an EMBL/GenBank/DDBJ whole genome shotgun (WGS) entry which is preliminary data.</text>
</comment>
<proteinExistence type="inferred from homology"/>
<evidence type="ECO:0000256" key="7">
    <source>
        <dbReference type="SAM" id="Phobius"/>
    </source>
</evidence>
<dbReference type="PANTHER" id="PTHR30589:SF0">
    <property type="entry name" value="PHOSPHATIDYLGLYCEROL--PROLIPOPROTEIN DIACYLGLYCERYL TRANSFERASE"/>
    <property type="match status" value="1"/>
</dbReference>
<keyword evidence="3 8" id="KW-0808">Transferase</keyword>
<keyword evidence="9" id="KW-1185">Reference proteome</keyword>
<feature type="transmembrane region" description="Helical" evidence="7">
    <location>
        <begin position="75"/>
        <end position="94"/>
    </location>
</feature>
<organism evidence="8 9">
    <name type="scientific">Heyndrickxia acidicola</name>
    <dbReference type="NCBI Taxonomy" id="209389"/>
    <lineage>
        <taxon>Bacteria</taxon>
        <taxon>Bacillati</taxon>
        <taxon>Bacillota</taxon>
        <taxon>Bacilli</taxon>
        <taxon>Bacillales</taxon>
        <taxon>Bacillaceae</taxon>
        <taxon>Heyndrickxia</taxon>
    </lineage>
</organism>
<feature type="transmembrane region" description="Helical" evidence="7">
    <location>
        <begin position="214"/>
        <end position="233"/>
    </location>
</feature>
<accession>A0ABU6MDA7</accession>
<dbReference type="Pfam" id="PF01790">
    <property type="entry name" value="LGT"/>
    <property type="match status" value="1"/>
</dbReference>
<dbReference type="Proteomes" id="UP001341444">
    <property type="component" value="Unassembled WGS sequence"/>
</dbReference>
<keyword evidence="8" id="KW-0328">Glycosyltransferase</keyword>
<keyword evidence="6 7" id="KW-0472">Membrane</keyword>
<feature type="transmembrane region" description="Helical" evidence="7">
    <location>
        <begin position="189"/>
        <end position="208"/>
    </location>
</feature>
<feature type="transmembrane region" description="Helical" evidence="7">
    <location>
        <begin position="160"/>
        <end position="177"/>
    </location>
</feature>
<evidence type="ECO:0000313" key="9">
    <source>
        <dbReference type="Proteomes" id="UP001341444"/>
    </source>
</evidence>
<dbReference type="InterPro" id="IPR001640">
    <property type="entry name" value="Lgt"/>
</dbReference>
<feature type="transmembrane region" description="Helical" evidence="7">
    <location>
        <begin position="6"/>
        <end position="30"/>
    </location>
</feature>
<feature type="transmembrane region" description="Helical" evidence="7">
    <location>
        <begin position="42"/>
        <end position="63"/>
    </location>
</feature>
<dbReference type="EMBL" id="JARMAB010000002">
    <property type="protein sequence ID" value="MED1201643.1"/>
    <property type="molecule type" value="Genomic_DNA"/>
</dbReference>
<dbReference type="PANTHER" id="PTHR30589">
    <property type="entry name" value="PROLIPOPROTEIN DIACYLGLYCERYL TRANSFERASE"/>
    <property type="match status" value="1"/>
</dbReference>
<sequence>MKFPVYIFGIHPHLLFESLAYFIGFRVYLWTRRKERIPVEKALWIVVGAIFGADIGSKAVYWFENPLKTIYEWNRLTYLLEGKTIVGGLLGGLIGVETAKKIIGWEHSTGDDFVFPLIVGMMIGRVGCFLTGLSDHTYGTPTNWITGVDFGDGIKRHPTQLYEIAFLFLLGIVLLRIRTAPSKMLWEGYLFQLFMLGYLSFRLLIDFIKPTPHPYFYLNNIQLACIAGIVYYVQLMFKKRHQFINSIKETGSLYAE</sequence>
<evidence type="ECO:0000256" key="3">
    <source>
        <dbReference type="ARBA" id="ARBA00022679"/>
    </source>
</evidence>
<reference evidence="8 9" key="1">
    <citation type="submission" date="2023-03" db="EMBL/GenBank/DDBJ databases">
        <title>Bacillus Genome Sequencing.</title>
        <authorList>
            <person name="Dunlap C."/>
        </authorList>
    </citation>
    <scope>NUCLEOTIDE SEQUENCE [LARGE SCALE GENOMIC DNA]</scope>
    <source>
        <strain evidence="8 9">B-23453</strain>
    </source>
</reference>
<protein>
    <submittedName>
        <fullName evidence="8">Prolipoprotein diacylglyceryl transferase</fullName>
        <ecNumber evidence="8">2.4.99.-</ecNumber>
    </submittedName>
</protein>
<evidence type="ECO:0000256" key="4">
    <source>
        <dbReference type="ARBA" id="ARBA00022692"/>
    </source>
</evidence>
<keyword evidence="4 7" id="KW-0812">Transmembrane</keyword>
<comment type="similarity">
    <text evidence="1">Belongs to the Lgt family.</text>
</comment>
<keyword evidence="2" id="KW-1003">Cell membrane</keyword>
<gene>
    <name evidence="8" type="ORF">P4T90_00895</name>
</gene>
<evidence type="ECO:0000256" key="6">
    <source>
        <dbReference type="ARBA" id="ARBA00023136"/>
    </source>
</evidence>
<dbReference type="RefSeq" id="WP_066263445.1">
    <property type="nucleotide sequence ID" value="NZ_JARMAB010000002.1"/>
</dbReference>
<dbReference type="EC" id="2.4.99.-" evidence="8"/>
<name>A0ABU6MDA7_9BACI</name>
<evidence type="ECO:0000256" key="2">
    <source>
        <dbReference type="ARBA" id="ARBA00022475"/>
    </source>
</evidence>
<keyword evidence="5 7" id="KW-1133">Transmembrane helix</keyword>
<evidence type="ECO:0000256" key="1">
    <source>
        <dbReference type="ARBA" id="ARBA00007150"/>
    </source>
</evidence>
<dbReference type="GO" id="GO:0016757">
    <property type="term" value="F:glycosyltransferase activity"/>
    <property type="evidence" value="ECO:0007669"/>
    <property type="project" value="UniProtKB-KW"/>
</dbReference>